<comment type="caution">
    <text evidence="1">The sequence shown here is derived from an EMBL/GenBank/DDBJ whole genome shotgun (WGS) entry which is preliminary data.</text>
</comment>
<evidence type="ECO:0000313" key="1">
    <source>
        <dbReference type="EMBL" id="RRB03900.1"/>
    </source>
</evidence>
<proteinExistence type="predicted"/>
<keyword evidence="2" id="KW-1185">Reference proteome</keyword>
<reference evidence="1 2" key="1">
    <citation type="submission" date="2018-11" db="EMBL/GenBank/DDBJ databases">
        <authorList>
            <person name="Zhou Z."/>
            <person name="Wang G."/>
        </authorList>
    </citation>
    <scope>NUCLEOTIDE SEQUENCE [LARGE SCALE GENOMIC DNA]</scope>
    <source>
        <strain evidence="1 2">KCTC52004</strain>
    </source>
</reference>
<dbReference type="EMBL" id="RQJO01000008">
    <property type="protein sequence ID" value="RRB03900.1"/>
    <property type="molecule type" value="Genomic_DNA"/>
</dbReference>
<sequence>MTAQHTHSKIADAILSQFPEGIDFKPQKSFYESVKINKHRFAKIYRGETVPTLKEASAIASHFKFSITELI</sequence>
<dbReference type="Proteomes" id="UP000271925">
    <property type="component" value="Unassembled WGS sequence"/>
</dbReference>
<name>A0A3P1BS34_9BACT</name>
<evidence type="ECO:0008006" key="3">
    <source>
        <dbReference type="Google" id="ProtNLM"/>
    </source>
</evidence>
<gene>
    <name evidence="1" type="ORF">EHT25_10215</name>
</gene>
<dbReference type="AlphaFoldDB" id="A0A3P1BS34"/>
<accession>A0A3P1BS34</accession>
<organism evidence="1 2">
    <name type="scientific">Larkinella rosea</name>
    <dbReference type="NCBI Taxonomy" id="2025312"/>
    <lineage>
        <taxon>Bacteria</taxon>
        <taxon>Pseudomonadati</taxon>
        <taxon>Bacteroidota</taxon>
        <taxon>Cytophagia</taxon>
        <taxon>Cytophagales</taxon>
        <taxon>Spirosomataceae</taxon>
        <taxon>Larkinella</taxon>
    </lineage>
</organism>
<dbReference type="OrthoDB" id="965585at2"/>
<protein>
    <recommendedName>
        <fullName evidence="3">XRE family transcriptional regulator</fullName>
    </recommendedName>
</protein>
<dbReference type="RefSeq" id="WP_124874091.1">
    <property type="nucleotide sequence ID" value="NZ_RQJO01000008.1"/>
</dbReference>
<evidence type="ECO:0000313" key="2">
    <source>
        <dbReference type="Proteomes" id="UP000271925"/>
    </source>
</evidence>